<dbReference type="GO" id="GO:0032190">
    <property type="term" value="F:acrosin binding"/>
    <property type="evidence" value="ECO:0007669"/>
    <property type="project" value="TreeGrafter"/>
</dbReference>
<dbReference type="InterPro" id="IPR048290">
    <property type="entry name" value="ZP_chr"/>
</dbReference>
<evidence type="ECO:0000256" key="5">
    <source>
        <dbReference type="ARBA" id="ARBA00022525"/>
    </source>
</evidence>
<dbReference type="Gene3D" id="2.60.40.4100">
    <property type="entry name" value="Zona pellucida, ZP-C domain"/>
    <property type="match status" value="1"/>
</dbReference>
<comment type="domain">
    <text evidence="14">The ZP domain is involved in the polymerization of the ZP proteins to form the zona pellucida.</text>
</comment>
<keyword evidence="5 14" id="KW-0964">Secreted</keyword>
<dbReference type="FunFam" id="2.60.40.3210:FF:000001">
    <property type="entry name" value="Zona pellucida sperm-binding protein 3"/>
    <property type="match status" value="1"/>
</dbReference>
<name>A0A6J2WGL8_CHACN</name>
<keyword evidence="12 14" id="KW-1015">Disulfide bond</keyword>
<feature type="domain" description="ZP" evidence="16">
    <location>
        <begin position="106"/>
        <end position="366"/>
    </location>
</feature>
<comment type="function">
    <text evidence="14">Component of the zona pellucida, an extracellular matrix surrounding oocytes which mediates sperm binding, induction of the acrosome reaction and prevents post-fertilization polyspermy. The zona pellucida is composed of 3 to 4 glycoproteins, ZP1, ZP2, ZP3, and ZP4. ZP3 is essential for sperm binding and zona matrix formation.</text>
</comment>
<keyword evidence="8" id="KW-0812">Transmembrane</keyword>
<evidence type="ECO:0000256" key="9">
    <source>
        <dbReference type="ARBA" id="ARBA00022729"/>
    </source>
</evidence>
<dbReference type="SMART" id="SM00241">
    <property type="entry name" value="ZP"/>
    <property type="match status" value="1"/>
</dbReference>
<dbReference type="PANTHER" id="PTHR11576:SF2">
    <property type="entry name" value="ZONA PELLUCIDA SPERM-BINDING PROTEIN 3"/>
    <property type="match status" value="1"/>
</dbReference>
<evidence type="ECO:0000256" key="1">
    <source>
        <dbReference type="ARBA" id="ARBA00004498"/>
    </source>
</evidence>
<reference evidence="18" key="1">
    <citation type="submission" date="2025-08" db="UniProtKB">
        <authorList>
            <consortium name="RefSeq"/>
        </authorList>
    </citation>
    <scope>IDENTIFICATION</scope>
</reference>
<keyword evidence="7 14" id="KW-0165">Cleavage on pair of basic residues</keyword>
<evidence type="ECO:0000256" key="14">
    <source>
        <dbReference type="RuleBase" id="RU367066"/>
    </source>
</evidence>
<organism evidence="17 18">
    <name type="scientific">Chanos chanos</name>
    <name type="common">Milkfish</name>
    <name type="synonym">Mugil chanos</name>
    <dbReference type="NCBI Taxonomy" id="29144"/>
    <lineage>
        <taxon>Eukaryota</taxon>
        <taxon>Metazoa</taxon>
        <taxon>Chordata</taxon>
        <taxon>Craniata</taxon>
        <taxon>Vertebrata</taxon>
        <taxon>Euteleostomi</taxon>
        <taxon>Actinopterygii</taxon>
        <taxon>Neopterygii</taxon>
        <taxon>Teleostei</taxon>
        <taxon>Ostariophysi</taxon>
        <taxon>Gonorynchiformes</taxon>
        <taxon>Chanidae</taxon>
        <taxon>Chanos</taxon>
    </lineage>
</organism>
<comment type="PTM">
    <text evidence="14">Proteolytically cleaved before the transmembrane segment to yield the secreted ectodomain incorporated in the zona pellucida.</text>
</comment>
<dbReference type="InterPro" id="IPR055356">
    <property type="entry name" value="ZP-N"/>
</dbReference>
<dbReference type="PROSITE" id="PS51034">
    <property type="entry name" value="ZP_2"/>
    <property type="match status" value="1"/>
</dbReference>
<evidence type="ECO:0000313" key="17">
    <source>
        <dbReference type="Proteomes" id="UP000504632"/>
    </source>
</evidence>
<dbReference type="InterPro" id="IPR055355">
    <property type="entry name" value="ZP-C"/>
</dbReference>
<sequence>MRRSVESVPWGNLGEFPWGNRPQWGSGRNRPQPFLVDDEVGKPAQEPVKVEPEKPQEPVNFQSKQMLQGPVKTLSWSFPKTPEKPKQPAVPFELQMPVPAHSVAVQCGENRVFVEVKQDMFGIGQPIQPAALTLGGCTASEVDQTAQVVLFQSELQECGSTLTMTEDELVYSFTLTYKSEALAGTPIVRTGGAVVGIECHYFRKNNVSSNTLRPTWIPYASTKVAEDLLVFSLRLMTDDWKFERPSNQYFLGDLLNIEASVIQYNHVPLQVFVDRCVATVVPDISTDPSYSFIENHGCFVDPKITGSSSRFLPRTQVDKLQFQLEAFRFHQDGADTIYITCFLKATAASSPFDAEHKACSFLVDGWSAAGGNDQVCGCCDSSCGFRKGRDVDTNTGPFMTKISSMWVLEEKGGHSPSLLFQIKQEQLLSKCQHTEMAYICSSSFRHGYISSQWLYTP</sequence>
<dbReference type="InParanoid" id="A0A6J2WGL8"/>
<evidence type="ECO:0000256" key="15">
    <source>
        <dbReference type="SAM" id="MobiDB-lite"/>
    </source>
</evidence>
<dbReference type="GO" id="GO:0035805">
    <property type="term" value="C:egg coat"/>
    <property type="evidence" value="ECO:0007669"/>
    <property type="project" value="UniProtKB-SubCell"/>
</dbReference>
<comment type="similarity">
    <text evidence="2 14">Belongs to the ZP domain family. ZPC subfamily.</text>
</comment>
<evidence type="ECO:0000256" key="8">
    <source>
        <dbReference type="ARBA" id="ARBA00022692"/>
    </source>
</evidence>
<dbReference type="OrthoDB" id="8880842at2759"/>
<keyword evidence="6 14" id="KW-0272">Extracellular matrix</keyword>
<evidence type="ECO:0000256" key="13">
    <source>
        <dbReference type="ARBA" id="ARBA00023180"/>
    </source>
</evidence>
<dbReference type="PRINTS" id="PR00023">
    <property type="entry name" value="ZPELLUCIDA"/>
</dbReference>
<evidence type="ECO:0000259" key="16">
    <source>
        <dbReference type="PROSITE" id="PS51034"/>
    </source>
</evidence>
<evidence type="ECO:0000256" key="2">
    <source>
        <dbReference type="ARBA" id="ARBA00006735"/>
    </source>
</evidence>
<proteinExistence type="inferred from homology"/>
<evidence type="ECO:0000256" key="12">
    <source>
        <dbReference type="ARBA" id="ARBA00023157"/>
    </source>
</evidence>
<evidence type="ECO:0000256" key="10">
    <source>
        <dbReference type="ARBA" id="ARBA00022989"/>
    </source>
</evidence>
<dbReference type="PANTHER" id="PTHR11576">
    <property type="entry name" value="ZONA PELLUCIDA SPERM-BINDING PROTEIN 3"/>
    <property type="match status" value="1"/>
</dbReference>
<keyword evidence="11" id="KW-0472">Membrane</keyword>
<keyword evidence="13" id="KW-0325">Glycoprotein</keyword>
<evidence type="ECO:0000256" key="6">
    <source>
        <dbReference type="ARBA" id="ARBA00022530"/>
    </source>
</evidence>
<evidence type="ECO:0000313" key="18">
    <source>
        <dbReference type="RefSeq" id="XP_030642506.1"/>
    </source>
</evidence>
<evidence type="ECO:0000256" key="4">
    <source>
        <dbReference type="ARBA" id="ARBA00022475"/>
    </source>
</evidence>
<keyword evidence="10" id="KW-1133">Transmembrane helix</keyword>
<keyword evidence="17" id="KW-1185">Reference proteome</keyword>
<dbReference type="GO" id="GO:0035803">
    <property type="term" value="P:egg coat formation"/>
    <property type="evidence" value="ECO:0007669"/>
    <property type="project" value="UniProtKB-UniRule"/>
</dbReference>
<protein>
    <recommendedName>
        <fullName evidence="3 14">Zona pellucida sperm-binding protein 3</fullName>
    </recommendedName>
</protein>
<accession>A0A6J2WGL8</accession>
<dbReference type="GO" id="GO:0007339">
    <property type="term" value="P:binding of sperm to zona pellucida"/>
    <property type="evidence" value="ECO:0007669"/>
    <property type="project" value="UniProtKB-UniRule"/>
</dbReference>
<dbReference type="GO" id="GO:0005886">
    <property type="term" value="C:plasma membrane"/>
    <property type="evidence" value="ECO:0007669"/>
    <property type="project" value="UniProtKB-SubCell"/>
</dbReference>
<dbReference type="RefSeq" id="XP_030642506.1">
    <property type="nucleotide sequence ID" value="XM_030786646.1"/>
</dbReference>
<feature type="region of interest" description="Disordered" evidence="15">
    <location>
        <begin position="1"/>
        <end position="60"/>
    </location>
</feature>
<dbReference type="Proteomes" id="UP000504632">
    <property type="component" value="Chromosome 1"/>
</dbReference>
<gene>
    <name evidence="18" type="primary">LOC115822696</name>
</gene>
<dbReference type="Pfam" id="PF23344">
    <property type="entry name" value="ZP-N"/>
    <property type="match status" value="1"/>
</dbReference>
<keyword evidence="9 14" id="KW-0732">Signal</keyword>
<keyword evidence="4 14" id="KW-1003">Cell membrane</keyword>
<comment type="subcellular location">
    <subcellularLocation>
        <location evidence="1">Secreted</location>
        <location evidence="1">Extracellular space</location>
        <location evidence="1">Extracellular matrix</location>
    </subcellularLocation>
    <subcellularLocation>
        <location evidence="14">Zona pellucida</location>
    </subcellularLocation>
    <subcellularLocation>
        <location evidence="14">Cell membrane</location>
        <topology evidence="14">Single-pass type I membrane protein</topology>
    </subcellularLocation>
</comment>
<dbReference type="AlphaFoldDB" id="A0A6J2WGL8"/>
<dbReference type="FunCoup" id="A0A6J2WGL8">
    <property type="interactions" value="1303"/>
</dbReference>
<dbReference type="InterPro" id="IPR001507">
    <property type="entry name" value="ZP_dom"/>
</dbReference>
<evidence type="ECO:0000256" key="7">
    <source>
        <dbReference type="ARBA" id="ARBA00022685"/>
    </source>
</evidence>
<dbReference type="Gene3D" id="2.60.40.3210">
    <property type="entry name" value="Zona pellucida, ZP-N domain"/>
    <property type="match status" value="1"/>
</dbReference>
<evidence type="ECO:0000256" key="3">
    <source>
        <dbReference type="ARBA" id="ARBA00017980"/>
    </source>
</evidence>
<dbReference type="GO" id="GO:2000344">
    <property type="term" value="P:positive regulation of acrosome reaction"/>
    <property type="evidence" value="ECO:0007669"/>
    <property type="project" value="UniProtKB-UniRule"/>
</dbReference>
<dbReference type="GO" id="GO:0035804">
    <property type="term" value="F:structural constituent of egg coat"/>
    <property type="evidence" value="ECO:0007669"/>
    <property type="project" value="UniProtKB-UniRule"/>
</dbReference>
<evidence type="ECO:0000256" key="11">
    <source>
        <dbReference type="ARBA" id="ARBA00023136"/>
    </source>
</evidence>
<dbReference type="FunFam" id="2.60.40.4100:FF:000002">
    <property type="entry name" value="Zona pellucida sperm-binding protein 3"/>
    <property type="match status" value="1"/>
</dbReference>
<dbReference type="Pfam" id="PF00100">
    <property type="entry name" value="Zona_pellucida"/>
    <property type="match status" value="1"/>
</dbReference>
<dbReference type="InterPro" id="IPR042235">
    <property type="entry name" value="ZP-C_dom"/>
</dbReference>
<dbReference type="GeneID" id="115822696"/>